<dbReference type="PROSITE" id="PS51058">
    <property type="entry name" value="ZF_CXXC"/>
    <property type="match status" value="2"/>
</dbReference>
<sequence length="549" mass="60507">MELLVCCSVVELMQRSLHTTHRAKFFNFFRTLSARMESQQHHQKIIKKEIVENENQQPLLMEGRQKQTSNTSSPTYSQQQAFFQSNGGGFVVQQPQQQQETMQAFANLGLFCHPNAQQQFTSMPSAPTGSMPPHLAASIAAGYGQRLMGGGHILHPQPQQNGSSTHRNGYSSHLASSSSSSHPSGPSSSITSTSSINRSQRCGVCRGCQCKPCGQCTYCQDSPQFGGPGVKKQSCVERRCLRVLENRLQRDAPTFKARIGCNACEDCRGPDCRICLVCLDRRFFNSKYMAGALCAKKRCNNATALELPISIEHQQRTSLKRSSDGSNNGNFTSHQQAKRQVLLPPGNNNSNGAHNQVNSNIARILSAAGEQQQQSQKHNNCGTTTYERNSGGNNTSSNTNSPLSDNSSNGNNATIHLTTTPPSLMSQQQQQQRSFWPSNPQQMLGVLPPNHYHHFDQISLAAVAAGFPQQQVPQYVNQYPTKFICPKYECYSPEDATITMSNGSDQMRVVAVPQQQQQQNSQQIGEQTAENLLVPPSYSDVQKVVLQPL</sequence>
<name>A0A914LHH0_MELIC</name>
<protein>
    <submittedName>
        <fullName evidence="8">CXXC-type domain-containing protein</fullName>
    </submittedName>
</protein>
<feature type="region of interest" description="Disordered" evidence="5">
    <location>
        <begin position="148"/>
        <end position="194"/>
    </location>
</feature>
<evidence type="ECO:0000256" key="5">
    <source>
        <dbReference type="SAM" id="MobiDB-lite"/>
    </source>
</evidence>
<feature type="domain" description="CXXC-type" evidence="6">
    <location>
        <begin position="254"/>
        <end position="300"/>
    </location>
</feature>
<dbReference type="AlphaFoldDB" id="A0A914LHH0"/>
<dbReference type="GO" id="GO:0045944">
    <property type="term" value="P:positive regulation of transcription by RNA polymerase II"/>
    <property type="evidence" value="ECO:0007669"/>
    <property type="project" value="TreeGrafter"/>
</dbReference>
<feature type="compositionally biased region" description="Polar residues" evidence="5">
    <location>
        <begin position="410"/>
        <end position="426"/>
    </location>
</feature>
<evidence type="ECO:0000256" key="4">
    <source>
        <dbReference type="PROSITE-ProRule" id="PRU00509"/>
    </source>
</evidence>
<keyword evidence="1" id="KW-0479">Metal-binding</keyword>
<evidence type="ECO:0000313" key="7">
    <source>
        <dbReference type="Proteomes" id="UP000887563"/>
    </source>
</evidence>
<reference evidence="8" key="1">
    <citation type="submission" date="2022-11" db="UniProtKB">
        <authorList>
            <consortium name="WormBaseParasite"/>
        </authorList>
    </citation>
    <scope>IDENTIFICATION</scope>
</reference>
<dbReference type="GO" id="GO:0008270">
    <property type="term" value="F:zinc ion binding"/>
    <property type="evidence" value="ECO:0007669"/>
    <property type="project" value="UniProtKB-KW"/>
</dbReference>
<proteinExistence type="predicted"/>
<dbReference type="WBParaSite" id="Minc3s00506g13467">
    <property type="protein sequence ID" value="Minc3s00506g13467"/>
    <property type="gene ID" value="Minc3s00506g13467"/>
</dbReference>
<dbReference type="PANTHER" id="PTHR46007:SF8">
    <property type="entry name" value="C2H2-TYPE DOMAIN-CONTAINING PROTEIN"/>
    <property type="match status" value="1"/>
</dbReference>
<keyword evidence="3" id="KW-0862">Zinc</keyword>
<feature type="region of interest" description="Disordered" evidence="5">
    <location>
        <begin position="315"/>
        <end position="337"/>
    </location>
</feature>
<dbReference type="InterPro" id="IPR051647">
    <property type="entry name" value="Mediator_comp_sub12"/>
</dbReference>
<dbReference type="InterPro" id="IPR002857">
    <property type="entry name" value="Znf_CXXC"/>
</dbReference>
<keyword evidence="7" id="KW-1185">Reference proteome</keyword>
<evidence type="ECO:0000256" key="3">
    <source>
        <dbReference type="ARBA" id="ARBA00022833"/>
    </source>
</evidence>
<dbReference type="GO" id="GO:0016592">
    <property type="term" value="C:mediator complex"/>
    <property type="evidence" value="ECO:0007669"/>
    <property type="project" value="TreeGrafter"/>
</dbReference>
<accession>A0A914LHH0</accession>
<evidence type="ECO:0000256" key="1">
    <source>
        <dbReference type="ARBA" id="ARBA00022723"/>
    </source>
</evidence>
<feature type="compositionally biased region" description="Polar residues" evidence="5">
    <location>
        <begin position="157"/>
        <end position="170"/>
    </location>
</feature>
<dbReference type="Proteomes" id="UP000887563">
    <property type="component" value="Unplaced"/>
</dbReference>
<evidence type="ECO:0000256" key="2">
    <source>
        <dbReference type="ARBA" id="ARBA00022771"/>
    </source>
</evidence>
<feature type="compositionally biased region" description="Low complexity" evidence="5">
    <location>
        <begin position="171"/>
        <end position="194"/>
    </location>
</feature>
<keyword evidence="2 4" id="KW-0863">Zinc-finger</keyword>
<evidence type="ECO:0000313" key="8">
    <source>
        <dbReference type="WBParaSite" id="Minc3s00506g13467"/>
    </source>
</evidence>
<dbReference type="PANTHER" id="PTHR46007">
    <property type="entry name" value="MEDIATOR OF RNA POLYMERASE II TRANSCRIPTION SUBUNIT 12"/>
    <property type="match status" value="1"/>
</dbReference>
<feature type="compositionally biased region" description="Low complexity" evidence="5">
    <location>
        <begin position="389"/>
        <end position="409"/>
    </location>
</feature>
<dbReference type="Pfam" id="PF02008">
    <property type="entry name" value="zf-CXXC"/>
    <property type="match status" value="1"/>
</dbReference>
<feature type="compositionally biased region" description="Polar residues" evidence="5">
    <location>
        <begin position="369"/>
        <end position="388"/>
    </location>
</feature>
<evidence type="ECO:0000259" key="6">
    <source>
        <dbReference type="PROSITE" id="PS51058"/>
    </source>
</evidence>
<dbReference type="GO" id="GO:0003677">
    <property type="term" value="F:DNA binding"/>
    <property type="evidence" value="ECO:0007669"/>
    <property type="project" value="InterPro"/>
</dbReference>
<feature type="compositionally biased region" description="Polar residues" evidence="5">
    <location>
        <begin position="324"/>
        <end position="335"/>
    </location>
</feature>
<dbReference type="GO" id="GO:0003713">
    <property type="term" value="F:transcription coactivator activity"/>
    <property type="evidence" value="ECO:0007669"/>
    <property type="project" value="TreeGrafter"/>
</dbReference>
<feature type="domain" description="CXXC-type" evidence="6">
    <location>
        <begin position="194"/>
        <end position="241"/>
    </location>
</feature>
<organism evidence="7 8">
    <name type="scientific">Meloidogyne incognita</name>
    <name type="common">Southern root-knot nematode worm</name>
    <name type="synonym">Oxyuris incognita</name>
    <dbReference type="NCBI Taxonomy" id="6306"/>
    <lineage>
        <taxon>Eukaryota</taxon>
        <taxon>Metazoa</taxon>
        <taxon>Ecdysozoa</taxon>
        <taxon>Nematoda</taxon>
        <taxon>Chromadorea</taxon>
        <taxon>Rhabditida</taxon>
        <taxon>Tylenchina</taxon>
        <taxon>Tylenchomorpha</taxon>
        <taxon>Tylenchoidea</taxon>
        <taxon>Meloidogynidae</taxon>
        <taxon>Meloidogyninae</taxon>
        <taxon>Meloidogyne</taxon>
        <taxon>Meloidogyne incognita group</taxon>
    </lineage>
</organism>
<feature type="region of interest" description="Disordered" evidence="5">
    <location>
        <begin position="368"/>
        <end position="435"/>
    </location>
</feature>